<dbReference type="AlphaFoldDB" id="A0A7M7N7C9"/>
<dbReference type="GO" id="GO:0036128">
    <property type="term" value="C:CatSper complex"/>
    <property type="evidence" value="ECO:0000318"/>
    <property type="project" value="GO_Central"/>
</dbReference>
<dbReference type="InterPro" id="IPR028747">
    <property type="entry name" value="CatSper2"/>
</dbReference>
<evidence type="ECO:0000313" key="7">
    <source>
        <dbReference type="EnsemblMetazoa" id="XP_030832241"/>
    </source>
</evidence>
<reference evidence="8" key="1">
    <citation type="submission" date="2015-02" db="EMBL/GenBank/DDBJ databases">
        <title>Genome sequencing for Strongylocentrotus purpuratus.</title>
        <authorList>
            <person name="Murali S."/>
            <person name="Liu Y."/>
            <person name="Vee V."/>
            <person name="English A."/>
            <person name="Wang M."/>
            <person name="Skinner E."/>
            <person name="Han Y."/>
            <person name="Muzny D.M."/>
            <person name="Worley K.C."/>
            <person name="Gibbs R.A."/>
        </authorList>
    </citation>
    <scope>NUCLEOTIDE SEQUENCE</scope>
</reference>
<dbReference type="PANTHER" id="PTHR46923">
    <property type="entry name" value="CATION CHANNEL SPERM-ASSOCIATED PROTEIN 2"/>
    <property type="match status" value="1"/>
</dbReference>
<dbReference type="RefSeq" id="XP_030832241.1">
    <property type="nucleotide sequence ID" value="XM_030976381.1"/>
</dbReference>
<feature type="domain" description="Ion transport" evidence="6">
    <location>
        <begin position="120"/>
        <end position="362"/>
    </location>
</feature>
<dbReference type="Pfam" id="PF00520">
    <property type="entry name" value="Ion_trans"/>
    <property type="match status" value="1"/>
</dbReference>
<name>A0A7M7N7C9_STRPU</name>
<sequence>MARNDADEPNIHSSGIFDELTPLAEIFRSKLIEDFHLLESFDDHGHSDVPKFYSKDLADEATLDKMMLTNPHGLVKFHAYTRKDNTENVGSIDRRKNRVRNKNSKNPPIDMWAHYLLETSYFQNFMLILILANSLSLGLLSEVADRTDPSLAGTRRFLEIFDYCALFLFMVEILLKWVDNFPLFWKNGWNIFDFVVTVASFIPEIIASAAGDLEDLKVIVGNIRVFRIFRALKMVSRFRQARMIALAITKAFNAMSFILVLFLLFLYIFAITGIIFFDSYSRSMRDDLTHQHSFNNLGNAMITLFQLFTLDQWYKILKDMWKVMGSVAPTFYIMLWICIGSFIFKNLFVGIMVNNFQNIRNELFMEVKEQEVMVQMQLDADKFNEELERQDQELNTGRRVSSMKLLEVDSVMETIEEEPSRDRKSHKSVASSDALFRRVSRMMGEITKKSGVLDWEKTVHDNLQLLVNSSSETIWPRDTLFRYFQLMEALQENLQERQDLQNMTCEYNNNIPFLYSA</sequence>
<evidence type="ECO:0000256" key="5">
    <source>
        <dbReference type="SAM" id="Phobius"/>
    </source>
</evidence>
<feature type="transmembrane region" description="Helical" evidence="5">
    <location>
        <begin position="160"/>
        <end position="178"/>
    </location>
</feature>
<dbReference type="InterPro" id="IPR027359">
    <property type="entry name" value="Volt_channel_dom_sf"/>
</dbReference>
<dbReference type="OrthoDB" id="416585at2759"/>
<dbReference type="PANTHER" id="PTHR46923:SF1">
    <property type="entry name" value="CATION CHANNEL SPERM-ASSOCIATED PROTEIN 2"/>
    <property type="match status" value="1"/>
</dbReference>
<keyword evidence="2 5" id="KW-0812">Transmembrane</keyword>
<feature type="transmembrane region" description="Helical" evidence="5">
    <location>
        <begin position="297"/>
        <end position="317"/>
    </location>
</feature>
<reference evidence="7" key="2">
    <citation type="submission" date="2021-01" db="UniProtKB">
        <authorList>
            <consortium name="EnsemblMetazoa"/>
        </authorList>
    </citation>
    <scope>IDENTIFICATION</scope>
</reference>
<dbReference type="Gene3D" id="1.10.287.70">
    <property type="match status" value="1"/>
</dbReference>
<dbReference type="InParanoid" id="A0A7M7N7C9"/>
<dbReference type="CTD" id="117155"/>
<evidence type="ECO:0000256" key="2">
    <source>
        <dbReference type="ARBA" id="ARBA00022692"/>
    </source>
</evidence>
<dbReference type="GO" id="GO:0030317">
    <property type="term" value="P:flagellated sperm motility"/>
    <property type="evidence" value="ECO:0000318"/>
    <property type="project" value="GO_Central"/>
</dbReference>
<evidence type="ECO:0000256" key="1">
    <source>
        <dbReference type="ARBA" id="ARBA00004141"/>
    </source>
</evidence>
<dbReference type="Gene3D" id="1.20.120.350">
    <property type="entry name" value="Voltage-gated potassium channels. Chain C"/>
    <property type="match status" value="1"/>
</dbReference>
<feature type="transmembrane region" description="Helical" evidence="5">
    <location>
        <begin position="121"/>
        <end position="140"/>
    </location>
</feature>
<dbReference type="GO" id="GO:0009566">
    <property type="term" value="P:fertilization"/>
    <property type="evidence" value="ECO:0000318"/>
    <property type="project" value="GO_Central"/>
</dbReference>
<dbReference type="Proteomes" id="UP000007110">
    <property type="component" value="Unassembled WGS sequence"/>
</dbReference>
<keyword evidence="3 5" id="KW-1133">Transmembrane helix</keyword>
<dbReference type="FunFam" id="1.10.287.70:FF:000115">
    <property type="entry name" value="Cation channel sperm-associated protein 2"/>
    <property type="match status" value="1"/>
</dbReference>
<evidence type="ECO:0000313" key="8">
    <source>
        <dbReference type="Proteomes" id="UP000007110"/>
    </source>
</evidence>
<dbReference type="SUPFAM" id="SSF81324">
    <property type="entry name" value="Voltage-gated potassium channels"/>
    <property type="match status" value="1"/>
</dbReference>
<organism evidence="7 8">
    <name type="scientific">Strongylocentrotus purpuratus</name>
    <name type="common">Purple sea urchin</name>
    <dbReference type="NCBI Taxonomy" id="7668"/>
    <lineage>
        <taxon>Eukaryota</taxon>
        <taxon>Metazoa</taxon>
        <taxon>Echinodermata</taxon>
        <taxon>Eleutherozoa</taxon>
        <taxon>Echinozoa</taxon>
        <taxon>Echinoidea</taxon>
        <taxon>Euechinoidea</taxon>
        <taxon>Echinacea</taxon>
        <taxon>Camarodonta</taxon>
        <taxon>Echinidea</taxon>
        <taxon>Strongylocentrotidae</taxon>
        <taxon>Strongylocentrotus</taxon>
    </lineage>
</organism>
<evidence type="ECO:0000259" key="6">
    <source>
        <dbReference type="Pfam" id="PF00520"/>
    </source>
</evidence>
<dbReference type="EnsemblMetazoa" id="XM_030976381">
    <property type="protein sequence ID" value="XP_030832241"/>
    <property type="gene ID" value="LOC578767"/>
</dbReference>
<accession>A0A7M7N7C9</accession>
<dbReference type="KEGG" id="spu:578767"/>
<feature type="transmembrane region" description="Helical" evidence="5">
    <location>
        <begin position="190"/>
        <end position="210"/>
    </location>
</feature>
<protein>
    <recommendedName>
        <fullName evidence="6">Ion transport domain-containing protein</fullName>
    </recommendedName>
</protein>
<dbReference type="GO" id="GO:0005227">
    <property type="term" value="F:calcium-activated cation channel activity"/>
    <property type="evidence" value="ECO:0007669"/>
    <property type="project" value="InterPro"/>
</dbReference>
<evidence type="ECO:0000256" key="4">
    <source>
        <dbReference type="ARBA" id="ARBA00023136"/>
    </source>
</evidence>
<dbReference type="GO" id="GO:0048240">
    <property type="term" value="P:sperm capacitation"/>
    <property type="evidence" value="ECO:0000318"/>
    <property type="project" value="GO_Central"/>
</dbReference>
<keyword evidence="4 5" id="KW-0472">Membrane</keyword>
<evidence type="ECO:0000256" key="3">
    <source>
        <dbReference type="ARBA" id="ARBA00022989"/>
    </source>
</evidence>
<keyword evidence="8" id="KW-1185">Reference proteome</keyword>
<proteinExistence type="predicted"/>
<feature type="transmembrane region" description="Helical" evidence="5">
    <location>
        <begin position="329"/>
        <end position="353"/>
    </location>
</feature>
<comment type="subcellular location">
    <subcellularLocation>
        <location evidence="1">Membrane</location>
        <topology evidence="1">Multi-pass membrane protein</topology>
    </subcellularLocation>
</comment>
<dbReference type="InterPro" id="IPR005821">
    <property type="entry name" value="Ion_trans_dom"/>
</dbReference>
<feature type="transmembrane region" description="Helical" evidence="5">
    <location>
        <begin position="252"/>
        <end position="277"/>
    </location>
</feature>
<dbReference type="GeneID" id="578767"/>
<dbReference type="OMA" id="QVVWPRD"/>